<evidence type="ECO:0000259" key="7">
    <source>
        <dbReference type="PROSITE" id="PS50850"/>
    </source>
</evidence>
<dbReference type="EMBL" id="JXKM01000006">
    <property type="protein sequence ID" value="OJG35531.1"/>
    <property type="molecule type" value="Genomic_DNA"/>
</dbReference>
<evidence type="ECO:0000256" key="2">
    <source>
        <dbReference type="ARBA" id="ARBA00022448"/>
    </source>
</evidence>
<reference evidence="8 9" key="1">
    <citation type="submission" date="2014-12" db="EMBL/GenBank/DDBJ databases">
        <title>Draft genome sequences of 29 type strains of Enterococci.</title>
        <authorList>
            <person name="Zhong Z."/>
            <person name="Sun Z."/>
            <person name="Liu W."/>
            <person name="Zhang W."/>
            <person name="Zhang H."/>
        </authorList>
    </citation>
    <scope>NUCLEOTIDE SEQUENCE [LARGE SCALE GENOMIC DNA]</scope>
    <source>
        <strain evidence="8 9">DSM 22802</strain>
    </source>
</reference>
<dbReference type="PANTHER" id="PTHR11662">
    <property type="entry name" value="SOLUTE CARRIER FAMILY 17"/>
    <property type="match status" value="1"/>
</dbReference>
<feature type="transmembrane region" description="Helical" evidence="6">
    <location>
        <begin position="339"/>
        <end position="361"/>
    </location>
</feature>
<evidence type="ECO:0000256" key="5">
    <source>
        <dbReference type="ARBA" id="ARBA00023136"/>
    </source>
</evidence>
<keyword evidence="4 6" id="KW-1133">Transmembrane helix</keyword>
<accession>A0A1L8STZ2</accession>
<feature type="transmembrane region" description="Helical" evidence="6">
    <location>
        <begin position="47"/>
        <end position="66"/>
    </location>
</feature>
<feature type="transmembrane region" description="Helical" evidence="6">
    <location>
        <begin position="248"/>
        <end position="268"/>
    </location>
</feature>
<dbReference type="GO" id="GO:0005886">
    <property type="term" value="C:plasma membrane"/>
    <property type="evidence" value="ECO:0007669"/>
    <property type="project" value="UniProtKB-SubCell"/>
</dbReference>
<organism evidence="8 9">
    <name type="scientific">Enterococcus devriesei</name>
    <dbReference type="NCBI Taxonomy" id="319970"/>
    <lineage>
        <taxon>Bacteria</taxon>
        <taxon>Bacillati</taxon>
        <taxon>Bacillota</taxon>
        <taxon>Bacilli</taxon>
        <taxon>Lactobacillales</taxon>
        <taxon>Enterococcaceae</taxon>
        <taxon>Enterococcus</taxon>
    </lineage>
</organism>
<sequence length="406" mass="43535">MGKQKTDRSLILIFLGYTCVYLDKNIISLSVIPIAQDLGIDAGQKGLILSAFFLGYTLFQIPFGFLGNRVGSRKIMTFAILLIGCLMIFLGLGFSLLYLLVIRFVAGSFAHAGYPSAVSAFVTKEVEPTKRGSVQSSMIASSGFAGIVGPLLVAPLLTLVGWKMTYFIYGGIVLAIGLLMVKGIPKSKGKPLVTANQANISFTEVIKDRNVWIMVLAAFFINAAVYGMTGWIASYLVDEFQLTMNTMAMMSALIGLVMMASAMFAGSMMGRYFKDREKQVILVASVSGGVVAFLLARSHSLVLSMLFLAIAVAAASIGFATLMSLPVKLFAEREVSTKYSIINAIGVSGGFFAPMIIGWLVQTSGSYGGAFSFIAFVFVLAGIVSLSIRTKDSKQAVGELEIKKQT</sequence>
<evidence type="ECO:0000313" key="8">
    <source>
        <dbReference type="EMBL" id="OJG35531.1"/>
    </source>
</evidence>
<dbReference type="CDD" id="cd17319">
    <property type="entry name" value="MFS_ExuT_GudP_like"/>
    <property type="match status" value="1"/>
</dbReference>
<keyword evidence="5 6" id="KW-0472">Membrane</keyword>
<gene>
    <name evidence="8" type="ORF">RV00_GL002716</name>
</gene>
<evidence type="ECO:0000313" key="9">
    <source>
        <dbReference type="Proteomes" id="UP000183700"/>
    </source>
</evidence>
<dbReference type="PANTHER" id="PTHR11662:SF399">
    <property type="entry name" value="FI19708P1-RELATED"/>
    <property type="match status" value="1"/>
</dbReference>
<dbReference type="STRING" id="319970.RV00_GL002716"/>
<feature type="transmembrane region" description="Helical" evidence="6">
    <location>
        <begin position="280"/>
        <end position="296"/>
    </location>
</feature>
<keyword evidence="3 6" id="KW-0812">Transmembrane</keyword>
<protein>
    <recommendedName>
        <fullName evidence="7">Major facilitator superfamily (MFS) profile domain-containing protein</fullName>
    </recommendedName>
</protein>
<feature type="transmembrane region" description="Helical" evidence="6">
    <location>
        <begin position="12"/>
        <end position="35"/>
    </location>
</feature>
<feature type="transmembrane region" description="Helical" evidence="6">
    <location>
        <begin position="211"/>
        <end position="236"/>
    </location>
</feature>
<name>A0A1L8STZ2_9ENTE</name>
<evidence type="ECO:0000256" key="4">
    <source>
        <dbReference type="ARBA" id="ARBA00022989"/>
    </source>
</evidence>
<dbReference type="AlphaFoldDB" id="A0A1L8STZ2"/>
<feature type="transmembrane region" description="Helical" evidence="6">
    <location>
        <begin position="302"/>
        <end position="327"/>
    </location>
</feature>
<feature type="transmembrane region" description="Helical" evidence="6">
    <location>
        <begin position="166"/>
        <end position="184"/>
    </location>
</feature>
<dbReference type="InterPro" id="IPR036259">
    <property type="entry name" value="MFS_trans_sf"/>
</dbReference>
<dbReference type="RefSeq" id="WP_071862499.1">
    <property type="nucleotide sequence ID" value="NZ_JBHLVS010000013.1"/>
</dbReference>
<dbReference type="OrthoDB" id="9773404at2"/>
<dbReference type="Pfam" id="PF07690">
    <property type="entry name" value="MFS_1"/>
    <property type="match status" value="1"/>
</dbReference>
<feature type="domain" description="Major facilitator superfamily (MFS) profile" evidence="7">
    <location>
        <begin position="9"/>
        <end position="393"/>
    </location>
</feature>
<dbReference type="Gene3D" id="1.20.1250.20">
    <property type="entry name" value="MFS general substrate transporter like domains"/>
    <property type="match status" value="2"/>
</dbReference>
<comment type="subcellular location">
    <subcellularLocation>
        <location evidence="1">Cell membrane</location>
        <topology evidence="1">Multi-pass membrane protein</topology>
    </subcellularLocation>
</comment>
<proteinExistence type="predicted"/>
<evidence type="ECO:0000256" key="6">
    <source>
        <dbReference type="SAM" id="Phobius"/>
    </source>
</evidence>
<dbReference type="InterPro" id="IPR020846">
    <property type="entry name" value="MFS_dom"/>
</dbReference>
<feature type="transmembrane region" description="Helical" evidence="6">
    <location>
        <begin position="78"/>
        <end position="102"/>
    </location>
</feature>
<dbReference type="InterPro" id="IPR050382">
    <property type="entry name" value="MFS_Na/Anion_cotransporter"/>
</dbReference>
<comment type="caution">
    <text evidence="8">The sequence shown here is derived from an EMBL/GenBank/DDBJ whole genome shotgun (WGS) entry which is preliminary data.</text>
</comment>
<keyword evidence="9" id="KW-1185">Reference proteome</keyword>
<dbReference type="PROSITE" id="PS50850">
    <property type="entry name" value="MFS"/>
    <property type="match status" value="1"/>
</dbReference>
<keyword evidence="2" id="KW-0813">Transport</keyword>
<evidence type="ECO:0000256" key="3">
    <source>
        <dbReference type="ARBA" id="ARBA00022692"/>
    </source>
</evidence>
<dbReference type="Proteomes" id="UP000183700">
    <property type="component" value="Unassembled WGS sequence"/>
</dbReference>
<dbReference type="InterPro" id="IPR011701">
    <property type="entry name" value="MFS"/>
</dbReference>
<dbReference type="GO" id="GO:0022857">
    <property type="term" value="F:transmembrane transporter activity"/>
    <property type="evidence" value="ECO:0007669"/>
    <property type="project" value="InterPro"/>
</dbReference>
<dbReference type="SUPFAM" id="SSF103473">
    <property type="entry name" value="MFS general substrate transporter"/>
    <property type="match status" value="1"/>
</dbReference>
<feature type="transmembrane region" description="Helical" evidence="6">
    <location>
        <begin position="367"/>
        <end position="388"/>
    </location>
</feature>
<evidence type="ECO:0000256" key="1">
    <source>
        <dbReference type="ARBA" id="ARBA00004651"/>
    </source>
</evidence>